<dbReference type="VEuPathDB" id="FungiDB:RhiirA1_484757"/>
<comment type="caution">
    <text evidence="2">The sequence shown here is derived from an EMBL/GenBank/DDBJ whole genome shotgun (WGS) entry which is preliminary data.</text>
</comment>
<proteinExistence type="predicted"/>
<reference evidence="2 3" key="2">
    <citation type="submission" date="2017-09" db="EMBL/GenBank/DDBJ databases">
        <title>Extensive intraspecific genome diversity in a model arbuscular mycorrhizal fungus.</title>
        <authorList>
            <person name="Chen E.C."/>
            <person name="Morin E."/>
            <person name="Beaudet D."/>
            <person name="Noel J."/>
            <person name="Ndikumana S."/>
            <person name="Charron P."/>
            <person name="St-Onge C."/>
            <person name="Giorgi J."/>
            <person name="Grigoriev I.V."/>
            <person name="Roux C."/>
            <person name="Martin F.M."/>
            <person name="Corradi N."/>
        </authorList>
    </citation>
    <scope>NUCLEOTIDE SEQUENCE [LARGE SCALE GENOMIC DNA]</scope>
    <source>
        <strain evidence="2 3">A5</strain>
    </source>
</reference>
<dbReference type="Proteomes" id="UP000232722">
    <property type="component" value="Unassembled WGS sequence"/>
</dbReference>
<feature type="compositionally biased region" description="Low complexity" evidence="1">
    <location>
        <begin position="59"/>
        <end position="69"/>
    </location>
</feature>
<sequence>MLLDVCAPWFDSHPYPAPSDFRTSWELPADFVHPLASDVLFHAWEESQGISAASKLRGPSTNSSSNTTSPHHHNSSLVTVSQDSWISWISSSIIR</sequence>
<dbReference type="AlphaFoldDB" id="A0A2N0NBZ5"/>
<evidence type="ECO:0000256" key="1">
    <source>
        <dbReference type="SAM" id="MobiDB-lite"/>
    </source>
</evidence>
<evidence type="ECO:0000313" key="2">
    <source>
        <dbReference type="EMBL" id="PKB92081.1"/>
    </source>
</evidence>
<feature type="region of interest" description="Disordered" evidence="1">
    <location>
        <begin position="52"/>
        <end position="79"/>
    </location>
</feature>
<protein>
    <submittedName>
        <fullName evidence="2">Uncharacterized protein</fullName>
    </submittedName>
</protein>
<name>A0A2N0NBZ5_9GLOM</name>
<evidence type="ECO:0000313" key="3">
    <source>
        <dbReference type="Proteomes" id="UP000232722"/>
    </source>
</evidence>
<reference evidence="2 3" key="1">
    <citation type="submission" date="2016-04" db="EMBL/GenBank/DDBJ databases">
        <title>Genome analyses suggest a sexual origin of heterokaryosis in a supposedly ancient asexual fungus.</title>
        <authorList>
            <person name="Ropars J."/>
            <person name="Sedzielewska K."/>
            <person name="Noel J."/>
            <person name="Charron P."/>
            <person name="Farinelli L."/>
            <person name="Marton T."/>
            <person name="Kruger M."/>
            <person name="Pelin A."/>
            <person name="Brachmann A."/>
            <person name="Corradi N."/>
        </authorList>
    </citation>
    <scope>NUCLEOTIDE SEQUENCE [LARGE SCALE GENOMIC DNA]</scope>
    <source>
        <strain evidence="2 3">A5</strain>
    </source>
</reference>
<accession>A0A2N0NBZ5</accession>
<gene>
    <name evidence="2" type="ORF">RhiirA5_446129</name>
</gene>
<organism evidence="2 3">
    <name type="scientific">Rhizophagus irregularis</name>
    <dbReference type="NCBI Taxonomy" id="588596"/>
    <lineage>
        <taxon>Eukaryota</taxon>
        <taxon>Fungi</taxon>
        <taxon>Fungi incertae sedis</taxon>
        <taxon>Mucoromycota</taxon>
        <taxon>Glomeromycotina</taxon>
        <taxon>Glomeromycetes</taxon>
        <taxon>Glomerales</taxon>
        <taxon>Glomeraceae</taxon>
        <taxon>Rhizophagus</taxon>
    </lineage>
</organism>
<dbReference type="EMBL" id="LLXJ01012426">
    <property type="protein sequence ID" value="PKB92081.1"/>
    <property type="molecule type" value="Genomic_DNA"/>
</dbReference>
<feature type="non-terminal residue" evidence="2">
    <location>
        <position position="95"/>
    </location>
</feature>